<dbReference type="InterPro" id="IPR036047">
    <property type="entry name" value="F-box-like_dom_sf"/>
</dbReference>
<evidence type="ECO:0000313" key="3">
    <source>
        <dbReference type="EMBL" id="CAH1999506.1"/>
    </source>
</evidence>
<feature type="region of interest" description="Disordered" evidence="1">
    <location>
        <begin position="1"/>
        <end position="20"/>
    </location>
</feature>
<keyword evidence="4" id="KW-1185">Reference proteome</keyword>
<dbReference type="AlphaFoldDB" id="A0A9P0LND5"/>
<dbReference type="CDD" id="cd22100">
    <property type="entry name" value="F-box_FBXO28"/>
    <property type="match status" value="1"/>
</dbReference>
<feature type="domain" description="F-box" evidence="2">
    <location>
        <begin position="55"/>
        <end position="104"/>
    </location>
</feature>
<feature type="compositionally biased region" description="Acidic residues" evidence="1">
    <location>
        <begin position="1"/>
        <end position="13"/>
    </location>
</feature>
<dbReference type="PROSITE" id="PS50181">
    <property type="entry name" value="FBOX"/>
    <property type="match status" value="1"/>
</dbReference>
<dbReference type="InterPro" id="IPR001810">
    <property type="entry name" value="F-box_dom"/>
</dbReference>
<evidence type="ECO:0000256" key="1">
    <source>
        <dbReference type="SAM" id="MobiDB-lite"/>
    </source>
</evidence>
<reference evidence="3" key="1">
    <citation type="submission" date="2022-03" db="EMBL/GenBank/DDBJ databases">
        <authorList>
            <person name="Sayadi A."/>
        </authorList>
    </citation>
    <scope>NUCLEOTIDE SEQUENCE</scope>
</reference>
<sequence>MADNSEEINDESEHEQNMSGNCIGYYTRSKRRKLDTDGEEVSCFGKASVENRKRKNPIMFVPTEIIQAIFRHLSYQELSQNVRLVNHRFKLIAEDMLDMTFKNVEKQLIRLERTTELSLAYTQDDMEIKCITKLLNFLEILKMQYAIVMTTLWRYVYNEFYKVPKTCMYAGQLIDANKTFIWTFLHYPNQLYAPAVIRDYALPVEVTKVIQLTKMFCVHFDKVTEEPMPNCLNRSGCKIVDLLNAANFAQKTTIFEKSTKDSFIGQYTYYFRNGWFVALPCPLAKEMDWPQRQRMMHMRLRRLVLAHNDMFMQQAQYERELMLRPDPNSRIKKPGNNVYTGYGDVGHIFFYYGVMNDGAFAQKFNSDEDNEEEENDELDVGAAQDANLPRMNSDDDIFYRIPYLGFRATLDVKCPLSYAPRSFLAKMSDEHLEQLKNNPKTKGPTRIRAIFQCEGASYPRLPTMYDYDFRPAASTESQS</sequence>
<protein>
    <recommendedName>
        <fullName evidence="2">F-box domain-containing protein</fullName>
    </recommendedName>
</protein>
<evidence type="ECO:0000313" key="4">
    <source>
        <dbReference type="Proteomes" id="UP001152888"/>
    </source>
</evidence>
<accession>A0A9P0LND5</accession>
<comment type="caution">
    <text evidence="3">The sequence shown here is derived from an EMBL/GenBank/DDBJ whole genome shotgun (WGS) entry which is preliminary data.</text>
</comment>
<proteinExistence type="predicted"/>
<gene>
    <name evidence="3" type="ORF">ACAOBT_LOCUS25011</name>
</gene>
<organism evidence="3 4">
    <name type="scientific">Acanthoscelides obtectus</name>
    <name type="common">Bean weevil</name>
    <name type="synonym">Bruchus obtectus</name>
    <dbReference type="NCBI Taxonomy" id="200917"/>
    <lineage>
        <taxon>Eukaryota</taxon>
        <taxon>Metazoa</taxon>
        <taxon>Ecdysozoa</taxon>
        <taxon>Arthropoda</taxon>
        <taxon>Hexapoda</taxon>
        <taxon>Insecta</taxon>
        <taxon>Pterygota</taxon>
        <taxon>Neoptera</taxon>
        <taxon>Endopterygota</taxon>
        <taxon>Coleoptera</taxon>
        <taxon>Polyphaga</taxon>
        <taxon>Cucujiformia</taxon>
        <taxon>Chrysomeloidea</taxon>
        <taxon>Chrysomelidae</taxon>
        <taxon>Bruchinae</taxon>
        <taxon>Bruchini</taxon>
        <taxon>Acanthoscelides</taxon>
    </lineage>
</organism>
<dbReference type="SUPFAM" id="SSF81383">
    <property type="entry name" value="F-box domain"/>
    <property type="match status" value="1"/>
</dbReference>
<name>A0A9P0LND5_ACAOB</name>
<dbReference type="OrthoDB" id="6077919at2759"/>
<dbReference type="Proteomes" id="UP001152888">
    <property type="component" value="Unassembled WGS sequence"/>
</dbReference>
<evidence type="ECO:0000259" key="2">
    <source>
        <dbReference type="PROSITE" id="PS50181"/>
    </source>
</evidence>
<dbReference type="EMBL" id="CAKOFQ010007369">
    <property type="protein sequence ID" value="CAH1999506.1"/>
    <property type="molecule type" value="Genomic_DNA"/>
</dbReference>